<gene>
    <name evidence="3" type="ORF">PG986_011622</name>
</gene>
<reference evidence="3 4" key="1">
    <citation type="submission" date="2023-01" db="EMBL/GenBank/DDBJ databases">
        <title>Analysis of 21 Apiospora genomes using comparative genomics revels a genus with tremendous synthesis potential of carbohydrate active enzymes and secondary metabolites.</title>
        <authorList>
            <person name="Sorensen T."/>
        </authorList>
    </citation>
    <scope>NUCLEOTIDE SEQUENCE [LARGE SCALE GENOMIC DNA]</scope>
    <source>
        <strain evidence="3 4">CBS 24483</strain>
    </source>
</reference>
<dbReference type="RefSeq" id="XP_066694540.1">
    <property type="nucleotide sequence ID" value="XM_066847844.1"/>
</dbReference>
<sequence length="505" mass="58737">MDMITRDVGSSLLNGCCHEAERARLVGLSLDGLCLTLPEKFHAHLRGLIQQIQLCSQMLLTIADLSQLHITRVPVVTDYLNVILPCFSRSLRDITDYVNNRSLDKEHRWRKMYHAMGEELPGTPLPARFALYYAFLDMLKHLLTKSPEFDLNGLEVLRLRIFQLREARGIPPPSPIHQDQIVRQQKAMAFWEQETNTHWAEDIFTRPLPSRTEFKRSNRFFSRAYGPFRRLGAIDMLSDVKTLAKRTFDDDTVSVTFFLQGLEEIPTLMVRQIHSGEPWAAIKGAHELCIKRDFDSRLTFTRWSVTERRIKPWAQLTFITWEEMVLFYCTFVCLKVRSPMFINIREEEYEIRKETKLFQAQIFDDGFYHCLKVYEDILTKRRRLHASVWEGDLKGCPVWTAFLPEKKGPLRSWLLRKTSHVVAVRDVSPYVFCNNYRANTTDPRQSKFHALELEFTQTTVKGHLGLLHLFAPIAFGFIFLASHLPPAYLVSTHARLNNPTPPIPT</sequence>
<dbReference type="InterPro" id="IPR057082">
    <property type="entry name" value="PH_C"/>
</dbReference>
<evidence type="ECO:0000259" key="2">
    <source>
        <dbReference type="Pfam" id="PF23076"/>
    </source>
</evidence>
<dbReference type="EMBL" id="JAQQWE010000008">
    <property type="protein sequence ID" value="KAK7942509.1"/>
    <property type="molecule type" value="Genomic_DNA"/>
</dbReference>
<feature type="domain" description="PH" evidence="1">
    <location>
        <begin position="238"/>
        <end position="345"/>
    </location>
</feature>
<dbReference type="Pfam" id="PF23076">
    <property type="entry name" value="PH_FT_C"/>
    <property type="match status" value="1"/>
</dbReference>
<dbReference type="GeneID" id="92080906"/>
<comment type="caution">
    <text evidence="3">The sequence shown here is derived from an EMBL/GenBank/DDBJ whole genome shotgun (WGS) entry which is preliminary data.</text>
</comment>
<organism evidence="3 4">
    <name type="scientific">Apiospora aurea</name>
    <dbReference type="NCBI Taxonomy" id="335848"/>
    <lineage>
        <taxon>Eukaryota</taxon>
        <taxon>Fungi</taxon>
        <taxon>Dikarya</taxon>
        <taxon>Ascomycota</taxon>
        <taxon>Pezizomycotina</taxon>
        <taxon>Sordariomycetes</taxon>
        <taxon>Xylariomycetidae</taxon>
        <taxon>Amphisphaeriales</taxon>
        <taxon>Apiosporaceae</taxon>
        <taxon>Apiospora</taxon>
    </lineage>
</organism>
<feature type="domain" description="PH" evidence="2">
    <location>
        <begin position="356"/>
        <end position="458"/>
    </location>
</feature>
<dbReference type="Pfam" id="PF23074">
    <property type="entry name" value="PH_FT_N"/>
    <property type="match status" value="1"/>
</dbReference>
<keyword evidence="4" id="KW-1185">Reference proteome</keyword>
<protein>
    <submittedName>
        <fullName evidence="3">Uncharacterized protein</fullName>
    </submittedName>
</protein>
<dbReference type="Proteomes" id="UP001391051">
    <property type="component" value="Unassembled WGS sequence"/>
</dbReference>
<dbReference type="InterPro" id="IPR057081">
    <property type="entry name" value="PH_N"/>
</dbReference>
<proteinExistence type="predicted"/>
<evidence type="ECO:0000313" key="4">
    <source>
        <dbReference type="Proteomes" id="UP001391051"/>
    </source>
</evidence>
<name>A0ABR1PXN0_9PEZI</name>
<evidence type="ECO:0000313" key="3">
    <source>
        <dbReference type="EMBL" id="KAK7942509.1"/>
    </source>
</evidence>
<accession>A0ABR1PXN0</accession>
<evidence type="ECO:0000259" key="1">
    <source>
        <dbReference type="Pfam" id="PF23074"/>
    </source>
</evidence>